<dbReference type="InterPro" id="IPR051805">
    <property type="entry name" value="Dehydratase_Activator_Redct"/>
</dbReference>
<evidence type="ECO:0000313" key="2">
    <source>
        <dbReference type="EMBL" id="MST68683.1"/>
    </source>
</evidence>
<evidence type="ECO:0000259" key="1">
    <source>
        <dbReference type="Pfam" id="PF09989"/>
    </source>
</evidence>
<dbReference type="AlphaFoldDB" id="A0A6A8M793"/>
<accession>A0A6A8M793</accession>
<dbReference type="InterPro" id="IPR018709">
    <property type="entry name" value="CoA_activase_DUF2229"/>
</dbReference>
<dbReference type="Pfam" id="PF09989">
    <property type="entry name" value="DUF2229"/>
    <property type="match status" value="1"/>
</dbReference>
<dbReference type="EMBL" id="VUNB01000003">
    <property type="protein sequence ID" value="MST68683.1"/>
    <property type="molecule type" value="Genomic_DNA"/>
</dbReference>
<protein>
    <recommendedName>
        <fullName evidence="1">DUF2229 domain-containing protein</fullName>
    </recommendedName>
</protein>
<comment type="caution">
    <text evidence="2">The sequence shown here is derived from an EMBL/GenBank/DDBJ whole genome shotgun (WGS) entry which is preliminary data.</text>
</comment>
<dbReference type="PANTHER" id="PTHR32329">
    <property type="entry name" value="BIFUNCTIONAL PROTEIN [INCLUDES 2-HYDROXYACYL-COA DEHYDRATASE (N-TER) AND ITS ACTIVATOR DOMAIN (C_TERM)-RELATED"/>
    <property type="match status" value="1"/>
</dbReference>
<sequence>MNIIKMPGKENHVEEMVVGLPRAFLYYRYKVLWETFFKELGIRTVVSPDTNLEIMKNGAGRAASEMCMAMKIYMGHVEALEGKCTHVLVPRILDFGIRRVMCTNFEALPDLVSNVFRDCSFQVLSYDVDSGKRKDHRKAMMEMAVENGFSLKAASKAWKTASKAQDEAWAAAARKTEALYHKEGLKLILAGHSYIIEDEYIGKPVLQKLEKMGVTVIRADQVDKKKALRESEKASPTLKWELSREIVGSLAMHYAQADGIILLAVYPCALDSMVNDMLIHKNKITKVPVLQMTLDDQTGSAGLDTRLESFVDILEMRRGEQNE</sequence>
<name>A0A6A8M793_9FIRM</name>
<reference evidence="2" key="1">
    <citation type="submission" date="2019-09" db="EMBL/GenBank/DDBJ databases">
        <title>In-depth cultivation of the pig gut microbiome towards novel bacterial diversity and tailored functional studies.</title>
        <authorList>
            <person name="Wylensek D."/>
            <person name="Hitch T.C.A."/>
            <person name="Clavel T."/>
        </authorList>
    </citation>
    <scope>NUCLEOTIDE SEQUENCE</scope>
    <source>
        <strain evidence="2">RF-744-FAT-WT-3</strain>
    </source>
</reference>
<dbReference type="RefSeq" id="WP_154572163.1">
    <property type="nucleotide sequence ID" value="NZ_VUNB01000003.1"/>
</dbReference>
<dbReference type="PANTHER" id="PTHR32329:SF2">
    <property type="entry name" value="BIFUNCTIONAL PROTEIN [INCLUDES 2-HYDROXYACYL-COA DEHYDRATASE (N-TER) AND ITS ACTIVATOR DOMAIN (C_TERM)"/>
    <property type="match status" value="1"/>
</dbReference>
<gene>
    <name evidence="2" type="ORF">FYJ66_03645</name>
</gene>
<proteinExistence type="predicted"/>
<dbReference type="Gene3D" id="3.40.50.11900">
    <property type="match status" value="1"/>
</dbReference>
<organism evidence="2">
    <name type="scientific">Baileyella intestinalis</name>
    <dbReference type="NCBI Taxonomy" id="2606709"/>
    <lineage>
        <taxon>Bacteria</taxon>
        <taxon>Bacillati</taxon>
        <taxon>Bacillota</taxon>
        <taxon>Clostridia</taxon>
        <taxon>Peptostreptococcales</taxon>
        <taxon>Anaerovoracaceae</taxon>
        <taxon>Baileyella</taxon>
    </lineage>
</organism>
<feature type="domain" description="DUF2229" evidence="1">
    <location>
        <begin position="18"/>
        <end position="221"/>
    </location>
</feature>